<comment type="caution">
    <text evidence="3">The sequence shown here is derived from an EMBL/GenBank/DDBJ whole genome shotgun (WGS) entry which is preliminary data.</text>
</comment>
<gene>
    <name evidence="3" type="ORF">SK128_000782</name>
</gene>
<evidence type="ECO:0000256" key="1">
    <source>
        <dbReference type="SAM" id="MobiDB-lite"/>
    </source>
</evidence>
<dbReference type="Proteomes" id="UP001381693">
    <property type="component" value="Unassembled WGS sequence"/>
</dbReference>
<name>A0AAN8XCZ1_HALRR</name>
<dbReference type="AlphaFoldDB" id="A0AAN8XCZ1"/>
<keyword evidence="2" id="KW-0812">Transmembrane</keyword>
<feature type="non-terminal residue" evidence="3">
    <location>
        <position position="59"/>
    </location>
</feature>
<feature type="region of interest" description="Disordered" evidence="1">
    <location>
        <begin position="1"/>
        <end position="21"/>
    </location>
</feature>
<protein>
    <submittedName>
        <fullName evidence="3">Uncharacterized protein</fullName>
    </submittedName>
</protein>
<accession>A0AAN8XCZ1</accession>
<keyword evidence="2" id="KW-0472">Membrane</keyword>
<evidence type="ECO:0000313" key="3">
    <source>
        <dbReference type="EMBL" id="KAK7078118.1"/>
    </source>
</evidence>
<organism evidence="3 4">
    <name type="scientific">Halocaridina rubra</name>
    <name type="common">Hawaiian red shrimp</name>
    <dbReference type="NCBI Taxonomy" id="373956"/>
    <lineage>
        <taxon>Eukaryota</taxon>
        <taxon>Metazoa</taxon>
        <taxon>Ecdysozoa</taxon>
        <taxon>Arthropoda</taxon>
        <taxon>Crustacea</taxon>
        <taxon>Multicrustacea</taxon>
        <taxon>Malacostraca</taxon>
        <taxon>Eumalacostraca</taxon>
        <taxon>Eucarida</taxon>
        <taxon>Decapoda</taxon>
        <taxon>Pleocyemata</taxon>
        <taxon>Caridea</taxon>
        <taxon>Atyoidea</taxon>
        <taxon>Atyidae</taxon>
        <taxon>Halocaridina</taxon>
    </lineage>
</organism>
<reference evidence="3 4" key="1">
    <citation type="submission" date="2023-11" db="EMBL/GenBank/DDBJ databases">
        <title>Halocaridina rubra genome assembly.</title>
        <authorList>
            <person name="Smith C."/>
        </authorList>
    </citation>
    <scope>NUCLEOTIDE SEQUENCE [LARGE SCALE GENOMIC DNA]</scope>
    <source>
        <strain evidence="3">EP-1</strain>
        <tissue evidence="3">Whole</tissue>
    </source>
</reference>
<evidence type="ECO:0000313" key="4">
    <source>
        <dbReference type="Proteomes" id="UP001381693"/>
    </source>
</evidence>
<evidence type="ECO:0000256" key="2">
    <source>
        <dbReference type="SAM" id="Phobius"/>
    </source>
</evidence>
<keyword evidence="4" id="KW-1185">Reference proteome</keyword>
<dbReference type="EMBL" id="JAXCGZ010008007">
    <property type="protein sequence ID" value="KAK7078118.1"/>
    <property type="molecule type" value="Genomic_DNA"/>
</dbReference>
<proteinExistence type="predicted"/>
<keyword evidence="2" id="KW-1133">Transmembrane helix</keyword>
<sequence>MTQDLEDSRSSPTPFEACGVDPLPIEEVPTEEMEPFWSLSPRALVAGFAVLVGVLIFHP</sequence>
<feature type="transmembrane region" description="Helical" evidence="2">
    <location>
        <begin position="39"/>
        <end position="57"/>
    </location>
</feature>